<sequence>IREEQPKGTYVGSVAEKSRVAEEVSPEELSLLEYSFLNPSNAQDNALFRIDGNNGNVYTTRRIDREVICENSLYCEREVMVTVKSSVISHLKLYTIKFIIVDINDNQPTFSTDVITLYIPESAIVGTKYAIEGAVDKDMGPNNSIQSYELLKPNSAFGIESERKLDGSSIVKIVLLRRLNRENRDLYNFFVVAKDGGSPQKTGSVTINVNVRDINDNKPVFRRQKYNFNVKENTGVNSIIGRVKATDKDIGENGRVSYRFSPLRPGRLEDLLSINPVSGELTVKSQLQYESGKSYQTIVEAADNGNPPQVSQTVLHVRIVDTGNNPPKLKLNLQSPVNADTILLKEGSKIDMFVGHIKVEDRDPGSNGVVICRSENPFFRVQKLESKGYALMISKVLDREDTDKHKVDIICEDSGTPRLSSYVSFNVEVTDVNDMAPKFLRSSYNASVTEGMGEGVEVLRVKALDLDLGVNSQFIYQLTWDSNSMFKIDYDTGIITTNAVFDRETMTQVKFTVKAVDQTDKSLVGTTTVIVDILDVNDNTPTIEADSLRIEVPENIPIGGDVGKLIGRDLDAGKNARLSFRLTDTDPRIPFVVFKDGTIRTSRQLDREALDHYEFDVTVSDDGDYPLSSGGHVRVHLLDVNDNHPVIEFPNSDNDSVIVVSDLTPGSIVAKIMAYDDDLAENAELSYSFVDENSQSMFKLSPRNGEVILARRITPDDRERLLLKVSVHDLGSPQLEKRQNLEIKIIFTNATLAARQQEVYGFKYVIIVGVVAGITIIVSIIIVVAIIKLRSTNRRNN</sequence>
<dbReference type="FunFam" id="2.60.40.60:FF:000020">
    <property type="entry name" value="Dachsous cadherin-related 1b"/>
    <property type="match status" value="2"/>
</dbReference>
<dbReference type="InterPro" id="IPR020894">
    <property type="entry name" value="Cadherin_CS"/>
</dbReference>
<evidence type="ECO:0000256" key="10">
    <source>
        <dbReference type="ARBA" id="ARBA00023180"/>
    </source>
</evidence>
<feature type="domain" description="Cadherin" evidence="13">
    <location>
        <begin position="336"/>
        <end position="439"/>
    </location>
</feature>
<dbReference type="Pfam" id="PF08266">
    <property type="entry name" value="Cadherin_2"/>
    <property type="match status" value="1"/>
</dbReference>
<dbReference type="FunFam" id="2.60.40.60:FF:000007">
    <property type="entry name" value="Protocadherin alpha 2"/>
    <property type="match status" value="1"/>
</dbReference>
<dbReference type="FunFam" id="2.60.40.60:FF:000004">
    <property type="entry name" value="Protocadherin 1 gamma 2"/>
    <property type="match status" value="1"/>
</dbReference>
<dbReference type="Gene3D" id="2.60.40.60">
    <property type="entry name" value="Cadherins"/>
    <property type="match status" value="7"/>
</dbReference>
<keyword evidence="7" id="KW-0130">Cell adhesion</keyword>
<dbReference type="PROSITE" id="PS50268">
    <property type="entry name" value="CADHERIN_2"/>
    <property type="match status" value="7"/>
</dbReference>
<evidence type="ECO:0000256" key="8">
    <source>
        <dbReference type="ARBA" id="ARBA00022989"/>
    </source>
</evidence>
<dbReference type="InterPro" id="IPR013164">
    <property type="entry name" value="Cadherin_N"/>
</dbReference>
<dbReference type="GO" id="GO:0007156">
    <property type="term" value="P:homophilic cell adhesion via plasma membrane adhesion molecules"/>
    <property type="evidence" value="ECO:0007669"/>
    <property type="project" value="InterPro"/>
</dbReference>
<keyword evidence="8 12" id="KW-1133">Transmembrane helix</keyword>
<evidence type="ECO:0000256" key="4">
    <source>
        <dbReference type="ARBA" id="ARBA00022729"/>
    </source>
</evidence>
<dbReference type="InterPro" id="IPR015919">
    <property type="entry name" value="Cadherin-like_sf"/>
</dbReference>
<evidence type="ECO:0000256" key="6">
    <source>
        <dbReference type="ARBA" id="ARBA00022837"/>
    </source>
</evidence>
<dbReference type="InterPro" id="IPR002126">
    <property type="entry name" value="Cadherin-like_dom"/>
</dbReference>
<feature type="domain" description="Cadherin" evidence="13">
    <location>
        <begin position="1"/>
        <end position="110"/>
    </location>
</feature>
<keyword evidence="15" id="KW-1185">Reference proteome</keyword>
<dbReference type="Proteomes" id="UP000030746">
    <property type="component" value="Unassembled WGS sequence"/>
</dbReference>
<dbReference type="SUPFAM" id="SSF49313">
    <property type="entry name" value="Cadherin-like"/>
    <property type="match status" value="7"/>
</dbReference>
<evidence type="ECO:0000313" key="14">
    <source>
        <dbReference type="EMBL" id="ESO93963.1"/>
    </source>
</evidence>
<dbReference type="CTD" id="20251200"/>
<dbReference type="RefSeq" id="XP_009055257.1">
    <property type="nucleotide sequence ID" value="XM_009057009.1"/>
</dbReference>
<proteinExistence type="predicted"/>
<evidence type="ECO:0000313" key="15">
    <source>
        <dbReference type="Proteomes" id="UP000030746"/>
    </source>
</evidence>
<reference evidence="14 15" key="1">
    <citation type="journal article" date="2013" name="Nature">
        <title>Insights into bilaterian evolution from three spiralian genomes.</title>
        <authorList>
            <person name="Simakov O."/>
            <person name="Marletaz F."/>
            <person name="Cho S.J."/>
            <person name="Edsinger-Gonzales E."/>
            <person name="Havlak P."/>
            <person name="Hellsten U."/>
            <person name="Kuo D.H."/>
            <person name="Larsson T."/>
            <person name="Lv J."/>
            <person name="Arendt D."/>
            <person name="Savage R."/>
            <person name="Osoegawa K."/>
            <person name="de Jong P."/>
            <person name="Grimwood J."/>
            <person name="Chapman J.A."/>
            <person name="Shapiro H."/>
            <person name="Aerts A."/>
            <person name="Otillar R.P."/>
            <person name="Terry A.Y."/>
            <person name="Boore J.L."/>
            <person name="Grigoriev I.V."/>
            <person name="Lindberg D.R."/>
            <person name="Seaver E.C."/>
            <person name="Weisblat D.A."/>
            <person name="Putnam N.H."/>
            <person name="Rokhsar D.S."/>
        </authorList>
    </citation>
    <scope>NUCLEOTIDE SEQUENCE [LARGE SCALE GENOMIC DNA]</scope>
</reference>
<dbReference type="PANTHER" id="PTHR24028:SF146">
    <property type="entry name" value="CADHERIN 96CB, ISOFORM D-RELATED"/>
    <property type="match status" value="1"/>
</dbReference>
<keyword evidence="10" id="KW-0325">Glycoprotein</keyword>
<evidence type="ECO:0000256" key="7">
    <source>
        <dbReference type="ARBA" id="ARBA00022889"/>
    </source>
</evidence>
<keyword evidence="2" id="KW-1003">Cell membrane</keyword>
<dbReference type="PROSITE" id="PS00232">
    <property type="entry name" value="CADHERIN_1"/>
    <property type="match status" value="3"/>
</dbReference>
<dbReference type="OrthoDB" id="6252479at2759"/>
<evidence type="ECO:0000256" key="2">
    <source>
        <dbReference type="ARBA" id="ARBA00022475"/>
    </source>
</evidence>
<keyword evidence="9 12" id="KW-0472">Membrane</keyword>
<dbReference type="OMA" id="TMQITIT"/>
<dbReference type="FunFam" id="2.60.40.60:FF:000015">
    <property type="entry name" value="FAT atypical cadherin 1"/>
    <property type="match status" value="1"/>
</dbReference>
<dbReference type="CDD" id="cd11304">
    <property type="entry name" value="Cadherin_repeat"/>
    <property type="match status" value="7"/>
</dbReference>
<evidence type="ECO:0000256" key="3">
    <source>
        <dbReference type="ARBA" id="ARBA00022692"/>
    </source>
</evidence>
<keyword evidence="3 12" id="KW-0812">Transmembrane</keyword>
<dbReference type="HOGENOM" id="CLU_006480_5_1_1"/>
<dbReference type="GeneID" id="20251200"/>
<feature type="domain" description="Cadherin" evidence="13">
    <location>
        <begin position="440"/>
        <end position="543"/>
    </location>
</feature>
<dbReference type="GO" id="GO:0005886">
    <property type="term" value="C:plasma membrane"/>
    <property type="evidence" value="ECO:0007669"/>
    <property type="project" value="UniProtKB-SubCell"/>
</dbReference>
<dbReference type="PRINTS" id="PR00205">
    <property type="entry name" value="CADHERIN"/>
</dbReference>
<dbReference type="GO" id="GO:0005509">
    <property type="term" value="F:calcium ion binding"/>
    <property type="evidence" value="ECO:0007669"/>
    <property type="project" value="UniProtKB-UniRule"/>
</dbReference>
<gene>
    <name evidence="14" type="ORF">LOTGIDRAFT_51683</name>
</gene>
<feature type="domain" description="Cadherin" evidence="13">
    <location>
        <begin position="222"/>
        <end position="329"/>
    </location>
</feature>
<dbReference type="AlphaFoldDB" id="V3ZRB9"/>
<feature type="non-terminal residue" evidence="14">
    <location>
        <position position="797"/>
    </location>
</feature>
<dbReference type="KEGG" id="lgi:LOTGIDRAFT_51683"/>
<feature type="non-terminal residue" evidence="14">
    <location>
        <position position="1"/>
    </location>
</feature>
<evidence type="ECO:0000256" key="11">
    <source>
        <dbReference type="PROSITE-ProRule" id="PRU00043"/>
    </source>
</evidence>
<feature type="domain" description="Cadherin" evidence="13">
    <location>
        <begin position="544"/>
        <end position="647"/>
    </location>
</feature>
<dbReference type="PANTHER" id="PTHR24028">
    <property type="entry name" value="CADHERIN-87A"/>
    <property type="match status" value="1"/>
</dbReference>
<dbReference type="SMART" id="SM00112">
    <property type="entry name" value="CA"/>
    <property type="match status" value="7"/>
</dbReference>
<feature type="domain" description="Cadherin" evidence="13">
    <location>
        <begin position="111"/>
        <end position="221"/>
    </location>
</feature>
<evidence type="ECO:0000256" key="1">
    <source>
        <dbReference type="ARBA" id="ARBA00004251"/>
    </source>
</evidence>
<protein>
    <recommendedName>
        <fullName evidence="13">Cadherin domain-containing protein</fullName>
    </recommendedName>
</protein>
<accession>V3ZRB9</accession>
<keyword evidence="4" id="KW-0732">Signal</keyword>
<organism evidence="14 15">
    <name type="scientific">Lottia gigantea</name>
    <name type="common">Giant owl limpet</name>
    <dbReference type="NCBI Taxonomy" id="225164"/>
    <lineage>
        <taxon>Eukaryota</taxon>
        <taxon>Metazoa</taxon>
        <taxon>Spiralia</taxon>
        <taxon>Lophotrochozoa</taxon>
        <taxon>Mollusca</taxon>
        <taxon>Gastropoda</taxon>
        <taxon>Patellogastropoda</taxon>
        <taxon>Lottioidea</taxon>
        <taxon>Lottiidae</taxon>
        <taxon>Lottia</taxon>
    </lineage>
</organism>
<evidence type="ECO:0000256" key="12">
    <source>
        <dbReference type="SAM" id="Phobius"/>
    </source>
</evidence>
<dbReference type="InterPro" id="IPR050174">
    <property type="entry name" value="Protocadherin/Cadherin-CA"/>
</dbReference>
<name>V3ZRB9_LOTGI</name>
<evidence type="ECO:0000259" key="13">
    <source>
        <dbReference type="PROSITE" id="PS50268"/>
    </source>
</evidence>
<keyword evidence="5" id="KW-0677">Repeat</keyword>
<dbReference type="Pfam" id="PF00028">
    <property type="entry name" value="Cadherin"/>
    <property type="match status" value="6"/>
</dbReference>
<keyword evidence="6 11" id="KW-0106">Calcium</keyword>
<evidence type="ECO:0000256" key="9">
    <source>
        <dbReference type="ARBA" id="ARBA00023136"/>
    </source>
</evidence>
<dbReference type="EMBL" id="KB201890">
    <property type="protein sequence ID" value="ESO93963.1"/>
    <property type="molecule type" value="Genomic_DNA"/>
</dbReference>
<feature type="domain" description="Cadherin" evidence="13">
    <location>
        <begin position="651"/>
        <end position="760"/>
    </location>
</feature>
<comment type="subcellular location">
    <subcellularLocation>
        <location evidence="1">Cell membrane</location>
        <topology evidence="1">Single-pass type I membrane protein</topology>
    </subcellularLocation>
</comment>
<feature type="transmembrane region" description="Helical" evidence="12">
    <location>
        <begin position="764"/>
        <end position="787"/>
    </location>
</feature>
<evidence type="ECO:0000256" key="5">
    <source>
        <dbReference type="ARBA" id="ARBA00022737"/>
    </source>
</evidence>